<evidence type="ECO:0000256" key="1">
    <source>
        <dbReference type="SAM" id="MobiDB-lite"/>
    </source>
</evidence>
<gene>
    <name evidence="2" type="ORF">SCF082_LOCUS46049</name>
</gene>
<accession>A0ABP0RCA1</accession>
<feature type="region of interest" description="Disordered" evidence="1">
    <location>
        <begin position="252"/>
        <end position="303"/>
    </location>
</feature>
<feature type="compositionally biased region" description="Basic and acidic residues" evidence="1">
    <location>
        <begin position="280"/>
        <end position="291"/>
    </location>
</feature>
<sequence length="565" mass="61284">VHDGRPGPPGPQVWDGRPEVQEPPRPQVWDVRPEVQEPPRPQVRLLEVLDLQLFQPRQSQVAREELQPHDEEIFEKEDDPRQPVVEAAKRRGVTSSPSSPRSPNGRTPAAEVQAPVRPLRGLILEVIDEMSKPPMYQEPAEVLGGSELAPLFAAPKARPKAAPVDEDTYGRRLGRAPPPYQVGPPPPYDGPNRAVVEAEEKLRKKLREKQEDLKSQEKALQVSQAEAQAQVKQLIELQKKADEQSAAVAQAQASLQAQIQSQREESQRFLDSVQQSFARSRAEEAEGRGVEGHAGVRAVPGSSDVHERLGRLEALLEGRFTETLRAMAAQSEERKAYVAALADQKSAPMQMVPLCVPQPAPPAPPPQPKVTVASQTQVEDPTKKKEHQARVARFTHYLLHGPPGAPAAEPARPVSMPEAHAEAWKALALRERLEQREDKSSVAASSSATASQAMERMPYAVRAEAASSPGEVLPRASQQRHARAPRGRSGSSLGEVTMSGRSSPGELRSNGEVTDRGDVSGSEEGELPFPLSRAVPPSTGEVSRGEQAADSLSARSSGEVSSFAA</sequence>
<evidence type="ECO:0000313" key="2">
    <source>
        <dbReference type="EMBL" id="CAK9098223.1"/>
    </source>
</evidence>
<comment type="caution">
    <text evidence="2">The sequence shown here is derived from an EMBL/GenBank/DDBJ whole genome shotgun (WGS) entry which is preliminary data.</text>
</comment>
<feature type="compositionally biased region" description="Pro residues" evidence="1">
    <location>
        <begin position="356"/>
        <end position="368"/>
    </location>
</feature>
<feature type="compositionally biased region" description="Low complexity" evidence="1">
    <location>
        <begin position="441"/>
        <end position="453"/>
    </location>
</feature>
<feature type="region of interest" description="Disordered" evidence="1">
    <location>
        <begin position="206"/>
        <end position="225"/>
    </location>
</feature>
<feature type="region of interest" description="Disordered" evidence="1">
    <location>
        <begin position="154"/>
        <end position="197"/>
    </location>
</feature>
<evidence type="ECO:0000313" key="3">
    <source>
        <dbReference type="Proteomes" id="UP001642464"/>
    </source>
</evidence>
<feature type="region of interest" description="Disordered" evidence="1">
    <location>
        <begin position="430"/>
        <end position="565"/>
    </location>
</feature>
<feature type="compositionally biased region" description="Low complexity" evidence="1">
    <location>
        <begin position="252"/>
        <end position="261"/>
    </location>
</feature>
<feature type="compositionally biased region" description="Low complexity" evidence="1">
    <location>
        <begin position="93"/>
        <end position="108"/>
    </location>
</feature>
<keyword evidence="3" id="KW-1185">Reference proteome</keyword>
<reference evidence="2 3" key="1">
    <citation type="submission" date="2024-02" db="EMBL/GenBank/DDBJ databases">
        <authorList>
            <person name="Chen Y."/>
            <person name="Shah S."/>
            <person name="Dougan E. K."/>
            <person name="Thang M."/>
            <person name="Chan C."/>
        </authorList>
    </citation>
    <scope>NUCLEOTIDE SEQUENCE [LARGE SCALE GENOMIC DNA]</scope>
</reference>
<dbReference type="Proteomes" id="UP001642464">
    <property type="component" value="Unassembled WGS sequence"/>
</dbReference>
<feature type="region of interest" description="Disordered" evidence="1">
    <location>
        <begin position="353"/>
        <end position="388"/>
    </location>
</feature>
<dbReference type="EMBL" id="CAXAMM010041240">
    <property type="protein sequence ID" value="CAK9098223.1"/>
    <property type="molecule type" value="Genomic_DNA"/>
</dbReference>
<feature type="compositionally biased region" description="Basic and acidic residues" evidence="1">
    <location>
        <begin position="430"/>
        <end position="440"/>
    </location>
</feature>
<proteinExistence type="predicted"/>
<feature type="region of interest" description="Disordered" evidence="1">
    <location>
        <begin position="58"/>
        <end position="114"/>
    </location>
</feature>
<organism evidence="2 3">
    <name type="scientific">Durusdinium trenchii</name>
    <dbReference type="NCBI Taxonomy" id="1381693"/>
    <lineage>
        <taxon>Eukaryota</taxon>
        <taxon>Sar</taxon>
        <taxon>Alveolata</taxon>
        <taxon>Dinophyceae</taxon>
        <taxon>Suessiales</taxon>
        <taxon>Symbiodiniaceae</taxon>
        <taxon>Durusdinium</taxon>
    </lineage>
</organism>
<feature type="compositionally biased region" description="Polar residues" evidence="1">
    <location>
        <begin position="553"/>
        <end position="565"/>
    </location>
</feature>
<feature type="compositionally biased region" description="Basic and acidic residues" evidence="1">
    <location>
        <begin position="62"/>
        <end position="71"/>
    </location>
</feature>
<feature type="compositionally biased region" description="Pro residues" evidence="1">
    <location>
        <begin position="176"/>
        <end position="189"/>
    </location>
</feature>
<feature type="compositionally biased region" description="Pro residues" evidence="1">
    <location>
        <begin position="1"/>
        <end position="11"/>
    </location>
</feature>
<feature type="non-terminal residue" evidence="2">
    <location>
        <position position="1"/>
    </location>
</feature>
<feature type="compositionally biased region" description="Polar residues" evidence="1">
    <location>
        <begin position="489"/>
        <end position="502"/>
    </location>
</feature>
<feature type="compositionally biased region" description="Basic and acidic residues" evidence="1">
    <location>
        <begin position="206"/>
        <end position="217"/>
    </location>
</feature>
<feature type="region of interest" description="Disordered" evidence="1">
    <location>
        <begin position="398"/>
        <end position="417"/>
    </location>
</feature>
<protein>
    <submittedName>
        <fullName evidence="2">C2H2-type domain-containing protein</fullName>
    </submittedName>
</protein>
<feature type="region of interest" description="Disordered" evidence="1">
    <location>
        <begin position="1"/>
        <end position="39"/>
    </location>
</feature>
<name>A0ABP0RCA1_9DINO</name>